<dbReference type="NCBIfam" id="TIGR00021">
    <property type="entry name" value="rpiA"/>
    <property type="match status" value="1"/>
</dbReference>
<gene>
    <name evidence="3" type="primary">rpiA</name>
    <name evidence="5" type="ORF">CCS01_29660</name>
</gene>
<dbReference type="InterPro" id="IPR037171">
    <property type="entry name" value="NagB/RpiA_transferase-like"/>
</dbReference>
<dbReference type="UniPathway" id="UPA00115">
    <property type="reaction ID" value="UER00412"/>
</dbReference>
<dbReference type="InterPro" id="IPR050262">
    <property type="entry name" value="Ribose-5P_isomerase"/>
</dbReference>
<feature type="transmembrane region" description="Helical" evidence="4">
    <location>
        <begin position="207"/>
        <end position="227"/>
    </location>
</feature>
<dbReference type="Proteomes" id="UP000239724">
    <property type="component" value="Unassembled WGS sequence"/>
</dbReference>
<reference evidence="5 6" key="1">
    <citation type="journal article" date="2018" name="Arch. Microbiol.">
        <title>New insights into the metabolic potential of the phototrophic purple bacterium Rhodopila globiformis DSM 161(T) from its draft genome sequence and evidence for a vanadium-dependent nitrogenase.</title>
        <authorList>
            <person name="Imhoff J.F."/>
            <person name="Rahn T."/>
            <person name="Kunzel S."/>
            <person name="Neulinger S.C."/>
        </authorList>
    </citation>
    <scope>NUCLEOTIDE SEQUENCE [LARGE SCALE GENOMIC DNA]</scope>
    <source>
        <strain evidence="5 6">DSM 161</strain>
    </source>
</reference>
<comment type="subunit">
    <text evidence="3">Homodimer.</text>
</comment>
<keyword evidence="4" id="KW-0472">Membrane</keyword>
<proteinExistence type="inferred from homology"/>
<dbReference type="AlphaFoldDB" id="A0A2S6MVX7"/>
<protein>
    <recommendedName>
        <fullName evidence="3">Ribose-5-phosphate isomerase A</fullName>
        <ecNumber evidence="3">5.3.1.6</ecNumber>
    </recommendedName>
    <alternativeName>
        <fullName evidence="3">Phosphoriboisomerase A</fullName>
        <shortName evidence="3">PRI</shortName>
    </alternativeName>
</protein>
<dbReference type="Gene3D" id="3.30.70.260">
    <property type="match status" value="1"/>
</dbReference>
<feature type="binding site" evidence="3">
    <location>
        <begin position="99"/>
        <end position="102"/>
    </location>
    <ligand>
        <name>substrate</name>
    </ligand>
</feature>
<dbReference type="GO" id="GO:0009052">
    <property type="term" value="P:pentose-phosphate shunt, non-oxidative branch"/>
    <property type="evidence" value="ECO:0007669"/>
    <property type="project" value="UniProtKB-UniRule"/>
</dbReference>
<feature type="binding site" evidence="3">
    <location>
        <begin position="85"/>
        <end position="88"/>
    </location>
    <ligand>
        <name>substrate</name>
    </ligand>
</feature>
<comment type="function">
    <text evidence="3">Catalyzes the reversible conversion of ribose-5-phosphate to ribulose 5-phosphate.</text>
</comment>
<organism evidence="5 6">
    <name type="scientific">Rhodopila globiformis</name>
    <name type="common">Rhodopseudomonas globiformis</name>
    <dbReference type="NCBI Taxonomy" id="1071"/>
    <lineage>
        <taxon>Bacteria</taxon>
        <taxon>Pseudomonadati</taxon>
        <taxon>Pseudomonadota</taxon>
        <taxon>Alphaproteobacteria</taxon>
        <taxon>Acetobacterales</taxon>
        <taxon>Acetobacteraceae</taxon>
        <taxon>Rhodopila</taxon>
    </lineage>
</organism>
<evidence type="ECO:0000256" key="4">
    <source>
        <dbReference type="SAM" id="Phobius"/>
    </source>
</evidence>
<dbReference type="HAMAP" id="MF_00170">
    <property type="entry name" value="Rib_5P_isom_A"/>
    <property type="match status" value="1"/>
</dbReference>
<keyword evidence="4" id="KW-0812">Transmembrane</keyword>
<dbReference type="EMBL" id="NHRY01000269">
    <property type="protein sequence ID" value="PPQ26524.1"/>
    <property type="molecule type" value="Genomic_DNA"/>
</dbReference>
<dbReference type="PANTHER" id="PTHR43748">
    <property type="entry name" value="RIBOSE-5-PHOSPHATE ISOMERASE 3, CHLOROPLASTIC-RELATED"/>
    <property type="match status" value="1"/>
</dbReference>
<evidence type="ECO:0000313" key="5">
    <source>
        <dbReference type="EMBL" id="PPQ26524.1"/>
    </source>
</evidence>
<dbReference type="NCBIfam" id="NF001924">
    <property type="entry name" value="PRK00702.1"/>
    <property type="match status" value="1"/>
</dbReference>
<keyword evidence="4" id="KW-1133">Transmembrane helix</keyword>
<evidence type="ECO:0000256" key="2">
    <source>
        <dbReference type="ARBA" id="ARBA00023235"/>
    </source>
</evidence>
<keyword evidence="6" id="KW-1185">Reference proteome</keyword>
<evidence type="ECO:0000256" key="1">
    <source>
        <dbReference type="ARBA" id="ARBA00001713"/>
    </source>
</evidence>
<dbReference type="Gene3D" id="3.40.50.1360">
    <property type="match status" value="1"/>
</dbReference>
<accession>A0A2S6MVX7</accession>
<dbReference type="OrthoDB" id="5870696at2"/>
<name>A0A2S6MVX7_RHOGL</name>
<dbReference type="SUPFAM" id="SSF100950">
    <property type="entry name" value="NagB/RpiA/CoA transferase-like"/>
    <property type="match status" value="1"/>
</dbReference>
<keyword evidence="2 3" id="KW-0413">Isomerase</keyword>
<dbReference type="GO" id="GO:0004751">
    <property type="term" value="F:ribose-5-phosphate isomerase activity"/>
    <property type="evidence" value="ECO:0007669"/>
    <property type="project" value="UniProtKB-UniRule"/>
</dbReference>
<dbReference type="SUPFAM" id="SSF75445">
    <property type="entry name" value="D-ribose-5-phosphate isomerase (RpiA), lid domain"/>
    <property type="match status" value="1"/>
</dbReference>
<dbReference type="InterPro" id="IPR004788">
    <property type="entry name" value="Ribose5P_isomerase_type_A"/>
</dbReference>
<feature type="active site" description="Proton acceptor" evidence="3">
    <location>
        <position position="108"/>
    </location>
</feature>
<dbReference type="CDD" id="cd01398">
    <property type="entry name" value="RPI_A"/>
    <property type="match status" value="1"/>
</dbReference>
<dbReference type="EC" id="5.3.1.6" evidence="3"/>
<dbReference type="Pfam" id="PF06026">
    <property type="entry name" value="Rib_5-P_isom_A"/>
    <property type="match status" value="1"/>
</dbReference>
<feature type="binding site" evidence="3">
    <location>
        <position position="126"/>
    </location>
    <ligand>
        <name>substrate</name>
    </ligand>
</feature>
<dbReference type="PANTHER" id="PTHR43748:SF3">
    <property type="entry name" value="RIBOSE-5-PHOSPHATE ISOMERASE 3, CHLOROPLASTIC-RELATED"/>
    <property type="match status" value="1"/>
</dbReference>
<sequence length="229" mass="23742">MTTDRDALKREAAMAAVAMVQDGMVVGLGTGSTAAFAIDGLIARVRDGLRIVGIPTSERSAQQARAGGLKLTDFSQHQKVDLTIDGADEIARGSLDLVKGLGGALLREKIVAAASQRLVIIADEPKLVPGLGGTVPVPVEVVTFGWETTAKRLARLGANPVLRQAADGQPFRSDGGNLILDCHFGVIADPAQLERDISGVIGVVETGLFIGMAATALVATATGILRLDR</sequence>
<dbReference type="RefSeq" id="WP_104522526.1">
    <property type="nucleotide sequence ID" value="NZ_NHRY01000269.1"/>
</dbReference>
<comment type="caution">
    <text evidence="5">The sequence shown here is derived from an EMBL/GenBank/DDBJ whole genome shotgun (WGS) entry which is preliminary data.</text>
</comment>
<comment type="pathway">
    <text evidence="3">Carbohydrate degradation; pentose phosphate pathway; D-ribose 5-phosphate from D-ribulose 5-phosphate (non-oxidative stage): step 1/1.</text>
</comment>
<evidence type="ECO:0000313" key="6">
    <source>
        <dbReference type="Proteomes" id="UP000239724"/>
    </source>
</evidence>
<dbReference type="FunFam" id="3.40.50.1360:FF:000001">
    <property type="entry name" value="Ribose-5-phosphate isomerase A"/>
    <property type="match status" value="1"/>
</dbReference>
<comment type="similarity">
    <text evidence="3">Belongs to the ribose 5-phosphate isomerase family.</text>
</comment>
<feature type="binding site" evidence="3">
    <location>
        <begin position="30"/>
        <end position="33"/>
    </location>
    <ligand>
        <name>substrate</name>
    </ligand>
</feature>
<evidence type="ECO:0000256" key="3">
    <source>
        <dbReference type="HAMAP-Rule" id="MF_00170"/>
    </source>
</evidence>
<comment type="catalytic activity">
    <reaction evidence="1 3">
        <text>aldehydo-D-ribose 5-phosphate = D-ribulose 5-phosphate</text>
        <dbReference type="Rhea" id="RHEA:14657"/>
        <dbReference type="ChEBI" id="CHEBI:58121"/>
        <dbReference type="ChEBI" id="CHEBI:58273"/>
        <dbReference type="EC" id="5.3.1.6"/>
    </reaction>
</comment>
<dbReference type="InterPro" id="IPR020672">
    <property type="entry name" value="Ribose5P_isomerase_typA_subgr"/>
</dbReference>